<dbReference type="InterPro" id="IPR002403">
    <property type="entry name" value="Cyt_P450_E_grp-IV"/>
</dbReference>
<evidence type="ECO:0000256" key="5">
    <source>
        <dbReference type="ARBA" id="ARBA00022723"/>
    </source>
</evidence>
<sequence length="473" mass="53905">MELVLGTTAFLVLLMATCLYLLRSTKHTPQLPDTLPWVGCRDEVFSRTRACIRELTNGDRTRIDGYTKYSRKGQPFIIPDPGLKPQVMLPPDHVQWMLQLPDTVLGRQADNEKLGFRHMTNLMTKPDPVITETIRKDLTRNILKQHSDISDEIRRSIDATMGTEDSWVEINLIEAVETIVIRSHSRPLVGLPLCRSEKYVSAMRAMTSSWAKGSLALRYVPWFLRPLLGLLMSLPYKLYKTRALKIVLPMIIESMSNIGREIMDPAFSSESPDNFIKWMVTAALKAKSTAFTTPEDAAERFLIVVLALDSTSVALANMLLDLLSSKPELRYYEALRQESEMAFQAEKDWDDWASVNKLRLTDSAIRETLRLNPQAVRSRQREVLQKDGLKLPDGQHLPKGSWIGFSPTDIHFDERFYPDPETYDPFRFVAGNETLELEQRSISADVASKERMSSLMVATNKTFLSFGHGRHAW</sequence>
<dbReference type="Gene3D" id="1.10.630.10">
    <property type="entry name" value="Cytochrome P450"/>
    <property type="match status" value="1"/>
</dbReference>
<name>A0A317AA28_9PLEO</name>
<accession>A0A317AA28</accession>
<organism evidence="10 12">
    <name type="scientific">Pyrenophora tritici-repentis</name>
    <dbReference type="NCBI Taxonomy" id="45151"/>
    <lineage>
        <taxon>Eukaryota</taxon>
        <taxon>Fungi</taxon>
        <taxon>Dikarya</taxon>
        <taxon>Ascomycota</taxon>
        <taxon>Pezizomycotina</taxon>
        <taxon>Dothideomycetes</taxon>
        <taxon>Pleosporomycetidae</taxon>
        <taxon>Pleosporales</taxon>
        <taxon>Pleosporineae</taxon>
        <taxon>Pleosporaceae</taxon>
        <taxon>Pyrenophora</taxon>
    </lineage>
</organism>
<dbReference type="GO" id="GO:0004497">
    <property type="term" value="F:monooxygenase activity"/>
    <property type="evidence" value="ECO:0007669"/>
    <property type="project" value="UniProtKB-KW"/>
</dbReference>
<dbReference type="GO" id="GO:0005506">
    <property type="term" value="F:iron ion binding"/>
    <property type="evidence" value="ECO:0007669"/>
    <property type="project" value="InterPro"/>
</dbReference>
<evidence type="ECO:0000313" key="11">
    <source>
        <dbReference type="EMBL" id="KAI1513896.1"/>
    </source>
</evidence>
<gene>
    <name evidence="11" type="ORF">Ptr86124_006526</name>
    <name evidence="10" type="ORF">PtrM4_112180</name>
</gene>
<keyword evidence="9" id="KW-0732">Signal</keyword>
<dbReference type="EMBL" id="NQIK02000005">
    <property type="protein sequence ID" value="KAF7571216.1"/>
    <property type="molecule type" value="Genomic_DNA"/>
</dbReference>
<evidence type="ECO:0000256" key="3">
    <source>
        <dbReference type="ARBA" id="ARBA00010617"/>
    </source>
</evidence>
<dbReference type="Proteomes" id="UP000245464">
    <property type="component" value="Chromosome 5"/>
</dbReference>
<dbReference type="GO" id="GO:0016705">
    <property type="term" value="F:oxidoreductase activity, acting on paired donors, with incorporation or reduction of molecular oxygen"/>
    <property type="evidence" value="ECO:0007669"/>
    <property type="project" value="InterPro"/>
</dbReference>
<reference evidence="11" key="2">
    <citation type="submission" date="2021-05" db="EMBL/GenBank/DDBJ databases">
        <authorList>
            <person name="Moolhuijzen P.M."/>
            <person name="Moffat C.S."/>
        </authorList>
    </citation>
    <scope>NUCLEOTIDE SEQUENCE</scope>
    <source>
        <strain evidence="11">86-124</strain>
    </source>
</reference>
<reference evidence="11" key="3">
    <citation type="journal article" date="2022" name="bioRxiv">
        <title>A global pangenome for the wheat fungal pathogen Pyrenophora tritici-repentis and prediction of effector protein structural homology.</title>
        <authorList>
            <person name="Moolhuijzen P."/>
            <person name="See P.T."/>
            <person name="Shi G."/>
            <person name="Powell H.R."/>
            <person name="Cockram J."/>
            <person name="Jorgensen L.N."/>
            <person name="Benslimane H."/>
            <person name="Strelkov S.E."/>
            <person name="Turner J."/>
            <person name="Liu Z."/>
            <person name="Moffat C.S."/>
        </authorList>
    </citation>
    <scope>NUCLEOTIDE SEQUENCE</scope>
    <source>
        <strain evidence="11">86-124</strain>
    </source>
</reference>
<comment type="cofactor">
    <cofactor evidence="1">
        <name>heme</name>
        <dbReference type="ChEBI" id="CHEBI:30413"/>
    </cofactor>
</comment>
<keyword evidence="6" id="KW-0560">Oxidoreductase</keyword>
<dbReference type="InterPro" id="IPR001128">
    <property type="entry name" value="Cyt_P450"/>
</dbReference>
<dbReference type="InterPro" id="IPR036396">
    <property type="entry name" value="Cyt_P450_sf"/>
</dbReference>
<keyword evidence="5" id="KW-0479">Metal-binding</keyword>
<dbReference type="PANTHER" id="PTHR46206">
    <property type="entry name" value="CYTOCHROME P450"/>
    <property type="match status" value="1"/>
</dbReference>
<evidence type="ECO:0000313" key="12">
    <source>
        <dbReference type="Proteomes" id="UP000245464"/>
    </source>
</evidence>
<evidence type="ECO:0000256" key="9">
    <source>
        <dbReference type="SAM" id="SignalP"/>
    </source>
</evidence>
<keyword evidence="4" id="KW-0349">Heme</keyword>
<reference evidence="13" key="4">
    <citation type="journal article" date="2022" name="Microb. Genom.">
        <title>A global pangenome for the wheat fungal pathogen Pyrenophora tritici-repentis and prediction of effector protein structural homology.</title>
        <authorList>
            <person name="Moolhuijzen P.M."/>
            <person name="See P.T."/>
            <person name="Shi G."/>
            <person name="Powell H.R."/>
            <person name="Cockram J."/>
            <person name="Jorgensen L.N."/>
            <person name="Benslimane H."/>
            <person name="Strelkov S.E."/>
            <person name="Turner J."/>
            <person name="Liu Z."/>
            <person name="Moffat C.S."/>
        </authorList>
    </citation>
    <scope>NUCLEOTIDE SEQUENCE [LARGE SCALE GENOMIC DNA]</scope>
</reference>
<evidence type="ECO:0000256" key="4">
    <source>
        <dbReference type="ARBA" id="ARBA00022617"/>
    </source>
</evidence>
<keyword evidence="13" id="KW-1185">Reference proteome</keyword>
<comment type="caution">
    <text evidence="10">The sequence shown here is derived from an EMBL/GenBank/DDBJ whole genome shotgun (WGS) entry which is preliminary data.</text>
</comment>
<dbReference type="AlphaFoldDB" id="A0A317AA28"/>
<dbReference type="Pfam" id="PF00067">
    <property type="entry name" value="p450"/>
    <property type="match status" value="1"/>
</dbReference>
<dbReference type="GO" id="GO:0020037">
    <property type="term" value="F:heme binding"/>
    <property type="evidence" value="ECO:0007669"/>
    <property type="project" value="InterPro"/>
</dbReference>
<feature type="chain" id="PRO_5042702971" evidence="9">
    <location>
        <begin position="25"/>
        <end position="473"/>
    </location>
</feature>
<evidence type="ECO:0000313" key="10">
    <source>
        <dbReference type="EMBL" id="KAF7571216.1"/>
    </source>
</evidence>
<comment type="pathway">
    <text evidence="2">Mycotoxin biosynthesis.</text>
</comment>
<feature type="signal peptide" evidence="9">
    <location>
        <begin position="1"/>
        <end position="24"/>
    </location>
</feature>
<dbReference type="CDD" id="cd11041">
    <property type="entry name" value="CYP503A1-like"/>
    <property type="match status" value="1"/>
</dbReference>
<keyword evidence="7" id="KW-0408">Iron</keyword>
<evidence type="ECO:0000313" key="13">
    <source>
        <dbReference type="Proteomes" id="UP000249757"/>
    </source>
</evidence>
<reference evidence="10" key="1">
    <citation type="journal article" date="2018" name="BMC Genomics">
        <title>Comparative genomics of the wheat fungal pathogen Pyrenophora tritici-repentis reveals chromosomal variations and genome plasticity.</title>
        <authorList>
            <person name="Moolhuijzen P."/>
            <person name="See P.T."/>
            <person name="Hane J.K."/>
            <person name="Shi G."/>
            <person name="Liu Z."/>
            <person name="Oliver R.P."/>
            <person name="Moffat C.S."/>
        </authorList>
    </citation>
    <scope>NUCLEOTIDE SEQUENCE [LARGE SCALE GENOMIC DNA]</scope>
    <source>
        <strain evidence="10">M4</strain>
    </source>
</reference>
<dbReference type="Proteomes" id="UP000249757">
    <property type="component" value="Unassembled WGS sequence"/>
</dbReference>
<protein>
    <submittedName>
        <fullName evidence="10 11">Cytochrome P450</fullName>
    </submittedName>
</protein>
<proteinExistence type="inferred from homology"/>
<evidence type="ECO:0000256" key="1">
    <source>
        <dbReference type="ARBA" id="ARBA00001971"/>
    </source>
</evidence>
<comment type="similarity">
    <text evidence="3">Belongs to the cytochrome P450 family.</text>
</comment>
<dbReference type="SUPFAM" id="SSF48264">
    <property type="entry name" value="Cytochrome P450"/>
    <property type="match status" value="1"/>
</dbReference>
<evidence type="ECO:0000256" key="2">
    <source>
        <dbReference type="ARBA" id="ARBA00004685"/>
    </source>
</evidence>
<evidence type="ECO:0000256" key="6">
    <source>
        <dbReference type="ARBA" id="ARBA00023002"/>
    </source>
</evidence>
<dbReference type="EMBL" id="NRDI02000008">
    <property type="protein sequence ID" value="KAI1513896.1"/>
    <property type="molecule type" value="Genomic_DNA"/>
</dbReference>
<dbReference type="PANTHER" id="PTHR46206:SF1">
    <property type="entry name" value="P450, PUTATIVE (EUROFUNG)-RELATED"/>
    <property type="match status" value="1"/>
</dbReference>
<keyword evidence="8" id="KW-0503">Monooxygenase</keyword>
<dbReference type="PRINTS" id="PR00465">
    <property type="entry name" value="EP450IV"/>
</dbReference>
<evidence type="ECO:0000256" key="8">
    <source>
        <dbReference type="ARBA" id="ARBA00023033"/>
    </source>
</evidence>
<evidence type="ECO:0000256" key="7">
    <source>
        <dbReference type="ARBA" id="ARBA00023004"/>
    </source>
</evidence>